<accession>K6VVI2</accession>
<accession>I2B9D7</accession>
<proteinExistence type="predicted"/>
<keyword evidence="2" id="KW-1185">Reference proteome</keyword>
<gene>
    <name evidence="1" type="ordered locus">EBL_c20500</name>
</gene>
<dbReference type="OrthoDB" id="6445793at2"/>
<name>I2B9D7_SHIBC</name>
<dbReference type="AlphaFoldDB" id="I2B9D7"/>
<reference evidence="1 2" key="1">
    <citation type="journal article" date="2012" name="J. Bacteriol.">
        <title>Complete genome sequence of the B12-producing Shimwellia blattae strain DSM 4481, isolated from a cockroach.</title>
        <authorList>
            <person name="Brzuszkiewicz E."/>
            <person name="Waschkowitz T."/>
            <person name="Wiezer A."/>
            <person name="Daniel R."/>
        </authorList>
    </citation>
    <scope>NUCLEOTIDE SEQUENCE [LARGE SCALE GENOMIC DNA]</scope>
    <source>
        <strain evidence="2">ATCC 29907 / DSM 4481 / JCM 1650 / NBRC 105725 / CDC 9005-74</strain>
    </source>
</reference>
<sequence>MIFWLADRWGEPDPSKIAALPADMLFHWRAYFLKQGIFHKPGSQVVAPVESSLAAGRSAIDEQCAAIMRVLM</sequence>
<dbReference type="EMBL" id="CP001560">
    <property type="protein sequence ID" value="AFJ47141.1"/>
    <property type="molecule type" value="Genomic_DNA"/>
</dbReference>
<dbReference type="PATRIC" id="fig|630626.3.peg.1993"/>
<dbReference type="Proteomes" id="UP000001955">
    <property type="component" value="Chromosome"/>
</dbReference>
<evidence type="ECO:0000313" key="2">
    <source>
        <dbReference type="Proteomes" id="UP000001955"/>
    </source>
</evidence>
<evidence type="ECO:0000313" key="1">
    <source>
        <dbReference type="EMBL" id="AFJ47141.1"/>
    </source>
</evidence>
<organism evidence="1 2">
    <name type="scientific">Shimwellia blattae (strain ATCC 29907 / DSM 4481 / JCM 1650 / NBRC 105725 / CDC 9005-74)</name>
    <name type="common">Escherichia blattae</name>
    <dbReference type="NCBI Taxonomy" id="630626"/>
    <lineage>
        <taxon>Bacteria</taxon>
        <taxon>Pseudomonadati</taxon>
        <taxon>Pseudomonadota</taxon>
        <taxon>Gammaproteobacteria</taxon>
        <taxon>Enterobacterales</taxon>
        <taxon>Enterobacteriaceae</taxon>
        <taxon>Shimwellia</taxon>
    </lineage>
</organism>
<dbReference type="STRING" id="630626.EBL_c20500"/>
<dbReference type="KEGG" id="ebt:EBL_c20500"/>
<dbReference type="HOGENOM" id="CLU_196626_0_0_6"/>
<dbReference type="RefSeq" id="WP_002440833.1">
    <property type="nucleotide sequence ID" value="NC_017910.1"/>
</dbReference>
<evidence type="ECO:0008006" key="3">
    <source>
        <dbReference type="Google" id="ProtNLM"/>
    </source>
</evidence>
<protein>
    <recommendedName>
        <fullName evidence="3">Phage tail protein</fullName>
    </recommendedName>
</protein>